<evidence type="ECO:0000313" key="2">
    <source>
        <dbReference type="Proteomes" id="UP000014500"/>
    </source>
</evidence>
<protein>
    <submittedName>
        <fullName evidence="1">Uncharacterized protein</fullName>
    </submittedName>
</protein>
<accession>T1ILT7</accession>
<reference evidence="1" key="2">
    <citation type="submission" date="2015-02" db="UniProtKB">
        <authorList>
            <consortium name="EnsemblMetazoa"/>
        </authorList>
    </citation>
    <scope>IDENTIFICATION</scope>
</reference>
<dbReference type="AlphaFoldDB" id="T1ILT7"/>
<dbReference type="EMBL" id="JH430884">
    <property type="status" value="NOT_ANNOTATED_CDS"/>
    <property type="molecule type" value="Genomic_DNA"/>
</dbReference>
<organism evidence="1 2">
    <name type="scientific">Strigamia maritima</name>
    <name type="common">European centipede</name>
    <name type="synonym">Geophilus maritimus</name>
    <dbReference type="NCBI Taxonomy" id="126957"/>
    <lineage>
        <taxon>Eukaryota</taxon>
        <taxon>Metazoa</taxon>
        <taxon>Ecdysozoa</taxon>
        <taxon>Arthropoda</taxon>
        <taxon>Myriapoda</taxon>
        <taxon>Chilopoda</taxon>
        <taxon>Pleurostigmophora</taxon>
        <taxon>Geophilomorpha</taxon>
        <taxon>Linotaeniidae</taxon>
        <taxon>Strigamia</taxon>
    </lineage>
</organism>
<name>T1ILT7_STRMM</name>
<dbReference type="Proteomes" id="UP000014500">
    <property type="component" value="Unassembled WGS sequence"/>
</dbReference>
<dbReference type="HOGENOM" id="CLU_1490824_0_0_1"/>
<reference evidence="2" key="1">
    <citation type="submission" date="2011-05" db="EMBL/GenBank/DDBJ databases">
        <authorList>
            <person name="Richards S.R."/>
            <person name="Qu J."/>
            <person name="Jiang H."/>
            <person name="Jhangiani S.N."/>
            <person name="Agravi P."/>
            <person name="Goodspeed R."/>
            <person name="Gross S."/>
            <person name="Mandapat C."/>
            <person name="Jackson L."/>
            <person name="Mathew T."/>
            <person name="Pu L."/>
            <person name="Thornton R."/>
            <person name="Saada N."/>
            <person name="Wilczek-Boney K.B."/>
            <person name="Lee S."/>
            <person name="Kovar C."/>
            <person name="Wu Y."/>
            <person name="Scherer S.E."/>
            <person name="Worley K.C."/>
            <person name="Muzny D.M."/>
            <person name="Gibbs R."/>
        </authorList>
    </citation>
    <scope>NUCLEOTIDE SEQUENCE</scope>
    <source>
        <strain evidence="2">Brora</strain>
    </source>
</reference>
<sequence>MSVNSSFDILITSGYLFRKRNRQFQTKRRRRILSKITRPMELELNLNPSPLKKTKLYSPVNFKWLNSSAVEKTPSTNSTSASSSHRYNLRARKLIHPNKIIRRETPNQFCAECRQSSPIITINILFANKLLTWMTKHYRKYNEPMKIKMDAALASNCRTMRMCEVLCTLRMCRAFKGTNIV</sequence>
<evidence type="ECO:0000313" key="1">
    <source>
        <dbReference type="EnsemblMetazoa" id="SMAR001925-PA"/>
    </source>
</evidence>
<proteinExistence type="predicted"/>
<keyword evidence="2" id="KW-1185">Reference proteome</keyword>
<dbReference type="EnsemblMetazoa" id="SMAR001925-RA">
    <property type="protein sequence ID" value="SMAR001925-PA"/>
    <property type="gene ID" value="SMAR001925"/>
</dbReference>